<organism evidence="2 3">
    <name type="scientific">Thiobacillus denitrificans (strain ATCC 25259 / T1)</name>
    <dbReference type="NCBI Taxonomy" id="292415"/>
    <lineage>
        <taxon>Bacteria</taxon>
        <taxon>Pseudomonadati</taxon>
        <taxon>Pseudomonadota</taxon>
        <taxon>Betaproteobacteria</taxon>
        <taxon>Nitrosomonadales</taxon>
        <taxon>Thiobacillaceae</taxon>
        <taxon>Thiobacillus</taxon>
    </lineage>
</organism>
<name>Q3SH22_THIDA</name>
<gene>
    <name evidence="2" type="ordered locus">Tbd_2114</name>
</gene>
<evidence type="ECO:0000256" key="1">
    <source>
        <dbReference type="SAM" id="MobiDB-lite"/>
    </source>
</evidence>
<protein>
    <submittedName>
        <fullName evidence="2">Uncharacterized protein</fullName>
    </submittedName>
</protein>
<proteinExistence type="predicted"/>
<dbReference type="EMBL" id="CP000116">
    <property type="protein sequence ID" value="AAZ98067.1"/>
    <property type="molecule type" value="Genomic_DNA"/>
</dbReference>
<feature type="compositionally biased region" description="Basic residues" evidence="1">
    <location>
        <begin position="19"/>
        <end position="43"/>
    </location>
</feature>
<reference evidence="2 3" key="1">
    <citation type="journal article" date="2006" name="J. Bacteriol.">
        <title>The genome sequence of the obligately chemolithoautotrophic, facultatively anaerobic bacterium Thiobacillus denitrificans.</title>
        <authorList>
            <person name="Beller H.R."/>
            <person name="Chain P.S."/>
            <person name="Letain T.E."/>
            <person name="Chakicherla A."/>
            <person name="Larimer F.W."/>
            <person name="Richardson P.M."/>
            <person name="Coleman M.A."/>
            <person name="Wood A.P."/>
            <person name="Kelly D.P."/>
        </authorList>
    </citation>
    <scope>NUCLEOTIDE SEQUENCE [LARGE SCALE GENOMIC DNA]</scope>
    <source>
        <strain evidence="2 3">ATCC 25259</strain>
    </source>
</reference>
<accession>Q3SH22</accession>
<dbReference type="eggNOG" id="ENOG5030UTY">
    <property type="taxonomic scope" value="Bacteria"/>
</dbReference>
<dbReference type="Proteomes" id="UP000008291">
    <property type="component" value="Chromosome"/>
</dbReference>
<dbReference type="HOGENOM" id="CLU_986728_0_0_4"/>
<dbReference type="KEGG" id="tbd:Tbd_2114"/>
<keyword evidence="3" id="KW-1185">Reference proteome</keyword>
<dbReference type="AlphaFoldDB" id="Q3SH22"/>
<evidence type="ECO:0000313" key="3">
    <source>
        <dbReference type="Proteomes" id="UP000008291"/>
    </source>
</evidence>
<evidence type="ECO:0000313" key="2">
    <source>
        <dbReference type="EMBL" id="AAZ98067.1"/>
    </source>
</evidence>
<sequence>MGPSPWRSRTTAEPLARGLRPHSRRGRRGHPPYPHPGRRRRHPRSLELTPAAPPEARLSKFRPAVIEPSRRWALPREAPRGKPRQLWHSGERGRPPRLAQAVQCLRYGPSARNHNNGGDMDMTLQLSRTVKGQEEIFNLGHTLRPRQRQILFTVGNGISFGELRSKLPNCAELETMVNDLLQSGFIQALRTMAGGSAAARAEASRPAPVQSPARFMSAHAYVLEFMAALVGTKSPAYRKMSEAQDLAGFNAILPMCQKVIAAVASPHQAAEMEAEVAKRLAG</sequence>
<feature type="region of interest" description="Disordered" evidence="1">
    <location>
        <begin position="1"/>
        <end position="93"/>
    </location>
</feature>